<dbReference type="RefSeq" id="WP_037431066.1">
    <property type="nucleotide sequence ID" value="NZ_CP076856.1"/>
</dbReference>
<dbReference type="AlphaFoldDB" id="A0A5B8R5J7"/>
<feature type="chain" id="PRO_5023025355" evidence="1">
    <location>
        <begin position="21"/>
        <end position="296"/>
    </location>
</feature>
<protein>
    <submittedName>
        <fullName evidence="2">Uncharacterized protein</fullName>
    </submittedName>
</protein>
<evidence type="ECO:0000256" key="1">
    <source>
        <dbReference type="SAM" id="SignalP"/>
    </source>
</evidence>
<dbReference type="EMBL" id="CP031775">
    <property type="protein sequence ID" value="QDZ92999.1"/>
    <property type="molecule type" value="Genomic_DNA"/>
</dbReference>
<organism evidence="2">
    <name type="scientific">Shewanella decolorationis</name>
    <dbReference type="NCBI Taxonomy" id="256839"/>
    <lineage>
        <taxon>Bacteria</taxon>
        <taxon>Pseudomonadati</taxon>
        <taxon>Pseudomonadota</taxon>
        <taxon>Gammaproteobacteria</taxon>
        <taxon>Alteromonadales</taxon>
        <taxon>Shewanellaceae</taxon>
        <taxon>Shewanella</taxon>
    </lineage>
</organism>
<gene>
    <name evidence="2" type="ORF">D0436_22520</name>
</gene>
<feature type="signal peptide" evidence="1">
    <location>
        <begin position="1"/>
        <end position="20"/>
    </location>
</feature>
<evidence type="ECO:0000313" key="2">
    <source>
        <dbReference type="EMBL" id="QDZ92999.1"/>
    </source>
</evidence>
<sequence>MKIFSLLVAACFSSVSIANAEEITVTESATDLWGVSYLSGKPVGRKMSLNNFKADLIDRAARKAIYSKLNPTAQQGVLIRSSSNDESVLHEVVTASSYMYSVNSVEFGYNVLPAGIEIKADITVSIRPYDESMLLKQLETDVHLSSQNRRHWTPIDGRYLKEKEDRIYGTPNSLFVITGNHENTMPSDYQFVSTETFLDYWVIRYKVMLADAYGRRGVKGSFLGTVDDVSSRPDKVFDAVLSHKPQQQIKYPDQQMIKRMDGALILVGKKVVSVNNLKNTQVPIGMSATIQAMPSK</sequence>
<reference evidence="2" key="1">
    <citation type="journal article" date="2019" name="Ecotoxicol. Environ. Saf.">
        <title>Microbial characterization of heavy metal resistant bacterial strains isolated from an electroplating wastewater treatment plant.</title>
        <authorList>
            <person name="Cai X."/>
            <person name="Zheng X."/>
            <person name="Zhang D."/>
            <person name="Iqbal W."/>
            <person name="Liu C."/>
            <person name="Yang B."/>
            <person name="Zhao X."/>
            <person name="Lu X."/>
            <person name="Mao Y."/>
        </authorList>
    </citation>
    <scope>NUCLEOTIDE SEQUENCE [LARGE SCALE GENOMIC DNA]</scope>
    <source>
        <strain evidence="2">Ni1-3</strain>
    </source>
</reference>
<name>A0A5B8R5J7_9GAMM</name>
<keyword evidence="1" id="KW-0732">Signal</keyword>
<accession>A0A5B8R5J7</accession>
<proteinExistence type="predicted"/>